<feature type="binding site" evidence="4">
    <location>
        <position position="172"/>
    </location>
    <ligand>
        <name>molybdate</name>
        <dbReference type="ChEBI" id="CHEBI:36264"/>
    </ligand>
</feature>
<keyword evidence="4" id="KW-0500">Molybdenum</keyword>
<dbReference type="Gene3D" id="3.40.190.10">
    <property type="entry name" value="Periplasmic binding protein-like II"/>
    <property type="match status" value="2"/>
</dbReference>
<keyword evidence="2 4" id="KW-0479">Metal-binding</keyword>
<comment type="similarity">
    <text evidence="1">Belongs to the bacterial solute-binding protein ModA family.</text>
</comment>
<feature type="chain" id="PRO_5041652616" evidence="5">
    <location>
        <begin position="18"/>
        <end position="256"/>
    </location>
</feature>
<dbReference type="GO" id="GO:0015689">
    <property type="term" value="P:molybdate ion transport"/>
    <property type="evidence" value="ECO:0007669"/>
    <property type="project" value="InterPro"/>
</dbReference>
<accession>A0AA86JLE7</accession>
<dbReference type="PANTHER" id="PTHR30632">
    <property type="entry name" value="MOLYBDATE-BINDING PERIPLASMIC PROTEIN"/>
    <property type="match status" value="1"/>
</dbReference>
<dbReference type="Proteomes" id="UP001329151">
    <property type="component" value="Chromosome"/>
</dbReference>
<dbReference type="EMBL" id="AP028947">
    <property type="protein sequence ID" value="BET26752.1"/>
    <property type="molecule type" value="Genomic_DNA"/>
</dbReference>
<reference evidence="6 7" key="1">
    <citation type="submission" date="2023-10" db="EMBL/GenBank/DDBJ databases">
        <title>Complete Genome Sequence of Limnobacter thiooxidans CS-K2T, Isolated from freshwater lake sediments in Bavaria, Germany.</title>
        <authorList>
            <person name="Naruki M."/>
            <person name="Watanabe A."/>
            <person name="Warashina T."/>
            <person name="Morita T."/>
            <person name="Arakawa K."/>
        </authorList>
    </citation>
    <scope>NUCLEOTIDE SEQUENCE [LARGE SCALE GENOMIC DNA]</scope>
    <source>
        <strain evidence="6 7">CS-K2</strain>
    </source>
</reference>
<dbReference type="CDD" id="cd13539">
    <property type="entry name" value="PBP2_AvModA"/>
    <property type="match status" value="1"/>
</dbReference>
<dbReference type="Pfam" id="PF13531">
    <property type="entry name" value="SBP_bac_11"/>
    <property type="match status" value="1"/>
</dbReference>
<dbReference type="InterPro" id="IPR005950">
    <property type="entry name" value="ModA"/>
</dbReference>
<evidence type="ECO:0000313" key="6">
    <source>
        <dbReference type="EMBL" id="BET26752.1"/>
    </source>
</evidence>
<keyword evidence="3 5" id="KW-0732">Signal</keyword>
<feature type="signal peptide" evidence="5">
    <location>
        <begin position="1"/>
        <end position="17"/>
    </location>
</feature>
<proteinExistence type="inferred from homology"/>
<evidence type="ECO:0000256" key="5">
    <source>
        <dbReference type="SAM" id="SignalP"/>
    </source>
</evidence>
<dbReference type="GO" id="GO:0030973">
    <property type="term" value="F:molybdate ion binding"/>
    <property type="evidence" value="ECO:0007669"/>
    <property type="project" value="InterPro"/>
</dbReference>
<dbReference type="KEGG" id="lto:RGQ30_22530"/>
<dbReference type="GO" id="GO:0046872">
    <property type="term" value="F:metal ion binding"/>
    <property type="evidence" value="ECO:0007669"/>
    <property type="project" value="UniProtKB-KW"/>
</dbReference>
<evidence type="ECO:0000256" key="4">
    <source>
        <dbReference type="PIRSR" id="PIRSR004846-1"/>
    </source>
</evidence>
<evidence type="ECO:0000256" key="1">
    <source>
        <dbReference type="ARBA" id="ARBA00009175"/>
    </source>
</evidence>
<dbReference type="NCBIfam" id="TIGR01256">
    <property type="entry name" value="modA"/>
    <property type="match status" value="1"/>
</dbReference>
<evidence type="ECO:0000256" key="2">
    <source>
        <dbReference type="ARBA" id="ARBA00022723"/>
    </source>
</evidence>
<gene>
    <name evidence="6" type="primary">modA</name>
    <name evidence="6" type="ORF">RGQ30_22530</name>
</gene>
<dbReference type="InterPro" id="IPR044084">
    <property type="entry name" value="AvModA-like_subst-bd"/>
</dbReference>
<dbReference type="PIRSF" id="PIRSF004846">
    <property type="entry name" value="ModA"/>
    <property type="match status" value="1"/>
</dbReference>
<evidence type="ECO:0000256" key="3">
    <source>
        <dbReference type="ARBA" id="ARBA00022729"/>
    </source>
</evidence>
<keyword evidence="7" id="KW-1185">Reference proteome</keyword>
<evidence type="ECO:0000313" key="7">
    <source>
        <dbReference type="Proteomes" id="UP001329151"/>
    </source>
</evidence>
<organism evidence="6 7">
    <name type="scientific">Limnobacter thiooxidans</name>
    <dbReference type="NCBI Taxonomy" id="131080"/>
    <lineage>
        <taxon>Bacteria</taxon>
        <taxon>Pseudomonadati</taxon>
        <taxon>Pseudomonadota</taxon>
        <taxon>Betaproteobacteria</taxon>
        <taxon>Burkholderiales</taxon>
        <taxon>Burkholderiaceae</taxon>
        <taxon>Limnobacter</taxon>
    </lineage>
</organism>
<protein>
    <submittedName>
        <fullName evidence="6">Molybdate ABC transporter substrate-binding protein</fullName>
    </submittedName>
</protein>
<name>A0AA86JLE7_9BURK</name>
<sequence>MGLCAVLSVIGSIPAHAQQAHSTLPTLAAASDLKFAIEEVAAKFEKETGQKIRLVFGSSGNFYSQIAQGAPFHLFMSADENFVFKLADAGKTEDRGRLYAKGRIGILVPKGSALKADGELNDLAAALKDGRLKKFAIASPEHAPYGMRAMEALEHAGLWQAIEPRLVIGENISQAAQFATSGSTQGGIIAYSLALAPQIGSKGDFALIPETWHKPLAQRMVLMKNAPEPAKAFYQYLGTPGALAILRKYGFEVPAR</sequence>
<dbReference type="PANTHER" id="PTHR30632:SF14">
    <property type="entry name" value="TUNGSTATE_MOLYBDATE_CHROMATE-BINDING PROTEIN MODA"/>
    <property type="match status" value="1"/>
</dbReference>
<feature type="binding site" evidence="4">
    <location>
        <position position="59"/>
    </location>
    <ligand>
        <name>molybdate</name>
        <dbReference type="ChEBI" id="CHEBI:36264"/>
    </ligand>
</feature>
<dbReference type="InterPro" id="IPR050682">
    <property type="entry name" value="ModA/WtpA"/>
</dbReference>
<dbReference type="AlphaFoldDB" id="A0AA86JLE7"/>
<dbReference type="SUPFAM" id="SSF53850">
    <property type="entry name" value="Periplasmic binding protein-like II"/>
    <property type="match status" value="1"/>
</dbReference>